<feature type="region of interest" description="Disordered" evidence="1">
    <location>
        <begin position="59"/>
        <end position="78"/>
    </location>
</feature>
<dbReference type="AlphaFoldDB" id="A0A5B0KQV0"/>
<gene>
    <name evidence="2" type="ORF">FH063_003073</name>
</gene>
<dbReference type="RefSeq" id="WP_149651320.1">
    <property type="nucleotide sequence ID" value="NZ_VEWN01000017.1"/>
</dbReference>
<dbReference type="EMBL" id="VEWN01000017">
    <property type="protein sequence ID" value="KAA1053154.1"/>
    <property type="molecule type" value="Genomic_DNA"/>
</dbReference>
<evidence type="ECO:0000313" key="3">
    <source>
        <dbReference type="Proteomes" id="UP000325333"/>
    </source>
</evidence>
<feature type="compositionally biased region" description="Polar residues" evidence="1">
    <location>
        <begin position="62"/>
        <end position="78"/>
    </location>
</feature>
<proteinExistence type="predicted"/>
<sequence>MVTPNAHDVTERMKIILLRYILRHLSRREPRPDVSDPEFRRRAWRAARRLEVHRLDRGDTTPLLSQSPKTARQSTAQRTCQHRGWRIVLCRNGGKWHAETARGRRPQLVLTARRRRRRDAFRAILAMIDRGDFGIRVPRPAQ</sequence>
<protein>
    <submittedName>
        <fullName evidence="2">Uncharacterized protein</fullName>
    </submittedName>
</protein>
<accession>A0A5B0KQV0</accession>
<name>A0A5B0KQV0_9PROT</name>
<reference evidence="2 3" key="1">
    <citation type="submission" date="2019-07" db="EMBL/GenBank/DDBJ databases">
        <title>Genome sequencing of the stress-tolerant strain Azospirillum brasilense Az19.</title>
        <authorList>
            <person name="Maroniche G.A."/>
            <person name="Garcia J.E."/>
            <person name="Pagnussat L."/>
            <person name="Amenta M."/>
            <person name="Creus C.M."/>
        </authorList>
    </citation>
    <scope>NUCLEOTIDE SEQUENCE [LARGE SCALE GENOMIC DNA]</scope>
    <source>
        <strain evidence="2 3">Az19</strain>
    </source>
</reference>
<evidence type="ECO:0000313" key="2">
    <source>
        <dbReference type="EMBL" id="KAA1053154.1"/>
    </source>
</evidence>
<dbReference type="Proteomes" id="UP000325333">
    <property type="component" value="Unassembled WGS sequence"/>
</dbReference>
<organism evidence="2 3">
    <name type="scientific">Azospirillum argentinense</name>
    <dbReference type="NCBI Taxonomy" id="2970906"/>
    <lineage>
        <taxon>Bacteria</taxon>
        <taxon>Pseudomonadati</taxon>
        <taxon>Pseudomonadota</taxon>
        <taxon>Alphaproteobacteria</taxon>
        <taxon>Rhodospirillales</taxon>
        <taxon>Azospirillaceae</taxon>
        <taxon>Azospirillum</taxon>
    </lineage>
</organism>
<comment type="caution">
    <text evidence="2">The sequence shown here is derived from an EMBL/GenBank/DDBJ whole genome shotgun (WGS) entry which is preliminary data.</text>
</comment>
<evidence type="ECO:0000256" key="1">
    <source>
        <dbReference type="SAM" id="MobiDB-lite"/>
    </source>
</evidence>